<dbReference type="SUPFAM" id="SSF46565">
    <property type="entry name" value="Chaperone J-domain"/>
    <property type="match status" value="1"/>
</dbReference>
<proteinExistence type="predicted"/>
<dbReference type="STRING" id="551995.SAMN05192574_101399"/>
<dbReference type="Proteomes" id="UP000198942">
    <property type="component" value="Unassembled WGS sequence"/>
</dbReference>
<reference evidence="2" key="1">
    <citation type="submission" date="2016-10" db="EMBL/GenBank/DDBJ databases">
        <authorList>
            <person name="Varghese N."/>
            <person name="Submissions S."/>
        </authorList>
    </citation>
    <scope>NUCLEOTIDE SEQUENCE [LARGE SCALE GENOMIC DNA]</scope>
    <source>
        <strain evidence="2">Gh-48</strain>
    </source>
</reference>
<evidence type="ECO:0000313" key="2">
    <source>
        <dbReference type="Proteomes" id="UP000198942"/>
    </source>
</evidence>
<dbReference type="AlphaFoldDB" id="A0A1H8AAU5"/>
<evidence type="ECO:0008006" key="3">
    <source>
        <dbReference type="Google" id="ProtNLM"/>
    </source>
</evidence>
<protein>
    <recommendedName>
        <fullName evidence="3">J domain-containing protein</fullName>
    </recommendedName>
</protein>
<gene>
    <name evidence="1" type="ORF">SAMN05192574_101399</name>
</gene>
<dbReference type="EMBL" id="FOCL01000001">
    <property type="protein sequence ID" value="SEM66687.1"/>
    <property type="molecule type" value="Genomic_DNA"/>
</dbReference>
<accession>A0A1H8AAU5</accession>
<dbReference type="Gene3D" id="1.10.287.110">
    <property type="entry name" value="DnaJ domain"/>
    <property type="match status" value="1"/>
</dbReference>
<dbReference type="RefSeq" id="WP_091206910.1">
    <property type="nucleotide sequence ID" value="NZ_FOCL01000001.1"/>
</dbReference>
<organism evidence="1 2">
    <name type="scientific">Mucilaginibacter gossypiicola</name>
    <dbReference type="NCBI Taxonomy" id="551995"/>
    <lineage>
        <taxon>Bacteria</taxon>
        <taxon>Pseudomonadati</taxon>
        <taxon>Bacteroidota</taxon>
        <taxon>Sphingobacteriia</taxon>
        <taxon>Sphingobacteriales</taxon>
        <taxon>Sphingobacteriaceae</taxon>
        <taxon>Mucilaginibacter</taxon>
    </lineage>
</organism>
<dbReference type="InterPro" id="IPR036869">
    <property type="entry name" value="J_dom_sf"/>
</dbReference>
<keyword evidence="2" id="KW-1185">Reference proteome</keyword>
<sequence length="308" mass="36927">MNVEKSNLENIKEMFLDSENDYPFLSSFVYRFLGYSRHSNFKRDMNKPIFYKNLLFTDDTTLKVNKRAGEVFYLDRVIFYRLAIKKYPHLSELSEFYASYKLRFYKSKIFNFSTYKERKIRFFTWFSRFRTNPKYQLYVHNLNTMSFAVAIDYDVFDTYKAYWTGFSNAGRAEFSENYTFGIKYPYVVFDSLEHRVRCQYLKFMQYCYDTLPLTDLQKAFYKIYYELVEELIERQKEIDIKAGALKITADTDPELAAKMKTLYRKAASLCHPDKGGDQEVFKKLNNANEKGDFITIEKIHNSLTKKKK</sequence>
<evidence type="ECO:0000313" key="1">
    <source>
        <dbReference type="EMBL" id="SEM66687.1"/>
    </source>
</evidence>
<name>A0A1H8AAU5_9SPHI</name>